<dbReference type="RefSeq" id="WP_267298733.1">
    <property type="nucleotide sequence ID" value="NZ_BAQC01000016.1"/>
</dbReference>
<protein>
    <submittedName>
        <fullName evidence="2">Uncharacterized protein</fullName>
    </submittedName>
</protein>
<dbReference type="EMBL" id="BAQC01000016">
    <property type="protein sequence ID" value="GBR51870.1"/>
    <property type="molecule type" value="Genomic_DNA"/>
</dbReference>
<dbReference type="Proteomes" id="UP001062632">
    <property type="component" value="Unassembled WGS sequence"/>
</dbReference>
<name>A0ABQ0QNY9_9PROT</name>
<comment type="caution">
    <text evidence="2">The sequence shown here is derived from an EMBL/GenBank/DDBJ whole genome shotgun (WGS) entry which is preliminary data.</text>
</comment>
<proteinExistence type="predicted"/>
<evidence type="ECO:0000313" key="2">
    <source>
        <dbReference type="EMBL" id="GBR51870.1"/>
    </source>
</evidence>
<feature type="region of interest" description="Disordered" evidence="1">
    <location>
        <begin position="1"/>
        <end position="22"/>
    </location>
</feature>
<reference evidence="2 3" key="1">
    <citation type="submission" date="2013-04" db="EMBL/GenBank/DDBJ databases">
        <title>The genome sequencing project of 58 acetic acid bacteria.</title>
        <authorList>
            <person name="Okamoto-Kainuma A."/>
            <person name="Ishikawa M."/>
            <person name="Umino S."/>
            <person name="Koizumi Y."/>
            <person name="Shiwa Y."/>
            <person name="Yoshikawa H."/>
            <person name="Matsutani M."/>
            <person name="Matsushita K."/>
        </authorList>
    </citation>
    <scope>NUCLEOTIDE SEQUENCE [LARGE SCALE GENOMIC DNA]</scope>
    <source>
        <strain evidence="2 3">NBRC 106555</strain>
    </source>
</reference>
<keyword evidence="3" id="KW-1185">Reference proteome</keyword>
<gene>
    <name evidence="2" type="ORF">AA106555_0715</name>
</gene>
<evidence type="ECO:0000256" key="1">
    <source>
        <dbReference type="SAM" id="MobiDB-lite"/>
    </source>
</evidence>
<sequence length="176" mass="20696">MSSPQKLTLKHKQNPPHPKGLTLRDMVENRSLWDREPPDILALKRLLKEKGWLENSTFNGEQKRWLVSIKAVEDGYGKNILPPLYSKYKIKNKKYNYKKYSPFPVFFKEKLNLVINSLSWESIFNEISKLNKKEALNHIMINYGYLPNKTISSLSKSSLSSVERLRKKMKHENVTF</sequence>
<evidence type="ECO:0000313" key="3">
    <source>
        <dbReference type="Proteomes" id="UP001062632"/>
    </source>
</evidence>
<accession>A0ABQ0QNY9</accession>
<organism evidence="2 3">
    <name type="scientific">Neokomagataea thailandica NBRC 106555</name>
    <dbReference type="NCBI Taxonomy" id="1223520"/>
    <lineage>
        <taxon>Bacteria</taxon>
        <taxon>Pseudomonadati</taxon>
        <taxon>Pseudomonadota</taxon>
        <taxon>Alphaproteobacteria</taxon>
        <taxon>Acetobacterales</taxon>
        <taxon>Acetobacteraceae</taxon>
        <taxon>Neokomagataea</taxon>
    </lineage>
</organism>